<evidence type="ECO:0000313" key="2">
    <source>
        <dbReference type="EMBL" id="KAF2596335.1"/>
    </source>
</evidence>
<keyword evidence="1" id="KW-0472">Membrane</keyword>
<proteinExistence type="predicted"/>
<evidence type="ECO:0000256" key="1">
    <source>
        <dbReference type="SAM" id="Phobius"/>
    </source>
</evidence>
<feature type="transmembrane region" description="Helical" evidence="1">
    <location>
        <begin position="34"/>
        <end position="54"/>
    </location>
</feature>
<comment type="caution">
    <text evidence="2">The sequence shown here is derived from an EMBL/GenBank/DDBJ whole genome shotgun (WGS) entry which is preliminary data.</text>
</comment>
<gene>
    <name evidence="2" type="ORF">F2Q68_00007760</name>
</gene>
<keyword evidence="1" id="KW-1133">Transmembrane helix</keyword>
<name>A0A8S9KPJ5_BRACR</name>
<evidence type="ECO:0000313" key="3">
    <source>
        <dbReference type="Proteomes" id="UP000712281"/>
    </source>
</evidence>
<accession>A0A8S9KPJ5</accession>
<dbReference type="EMBL" id="QGKW02000717">
    <property type="protein sequence ID" value="KAF2596335.1"/>
    <property type="molecule type" value="Genomic_DNA"/>
</dbReference>
<reference evidence="2" key="1">
    <citation type="submission" date="2019-12" db="EMBL/GenBank/DDBJ databases">
        <title>Genome sequencing and annotation of Brassica cretica.</title>
        <authorList>
            <person name="Studholme D.J."/>
            <person name="Sarris P.F."/>
        </authorList>
    </citation>
    <scope>NUCLEOTIDE SEQUENCE</scope>
    <source>
        <strain evidence="2">PFS-001/15</strain>
        <tissue evidence="2">Leaf</tissue>
    </source>
</reference>
<keyword evidence="1" id="KW-0812">Transmembrane</keyword>
<sequence length="129" mass="14727">MAVSKAYCCLVPSYENSKFDLETSRTYLSVLGDAVLSLLSFACLFPLPLLVYDVNFYKKVQRNRIVEAAKVLVSMVTPIETTQETFRSRFEGERKDGDETKGVSIGIQKRMQRRIFLRPGRSLHSKLEV</sequence>
<dbReference type="AlphaFoldDB" id="A0A8S9KPJ5"/>
<protein>
    <submittedName>
        <fullName evidence="2">Uncharacterized protein</fullName>
    </submittedName>
</protein>
<dbReference type="Proteomes" id="UP000712281">
    <property type="component" value="Unassembled WGS sequence"/>
</dbReference>
<organism evidence="2 3">
    <name type="scientific">Brassica cretica</name>
    <name type="common">Mustard</name>
    <dbReference type="NCBI Taxonomy" id="69181"/>
    <lineage>
        <taxon>Eukaryota</taxon>
        <taxon>Viridiplantae</taxon>
        <taxon>Streptophyta</taxon>
        <taxon>Embryophyta</taxon>
        <taxon>Tracheophyta</taxon>
        <taxon>Spermatophyta</taxon>
        <taxon>Magnoliopsida</taxon>
        <taxon>eudicotyledons</taxon>
        <taxon>Gunneridae</taxon>
        <taxon>Pentapetalae</taxon>
        <taxon>rosids</taxon>
        <taxon>malvids</taxon>
        <taxon>Brassicales</taxon>
        <taxon>Brassicaceae</taxon>
        <taxon>Brassiceae</taxon>
        <taxon>Brassica</taxon>
    </lineage>
</organism>